<comment type="function">
    <text evidence="1">May act as a specific coactivator for the mammalian TEFs.</text>
</comment>
<dbReference type="Proteomes" id="UP000694871">
    <property type="component" value="Unplaced"/>
</dbReference>
<comment type="similarity">
    <text evidence="6">Belongs to the vestigial family.</text>
</comment>
<dbReference type="InterPro" id="IPR011520">
    <property type="entry name" value="Vg_fam"/>
</dbReference>
<feature type="region of interest" description="Disordered" evidence="7">
    <location>
        <begin position="201"/>
        <end position="220"/>
    </location>
</feature>
<dbReference type="Pfam" id="PF07545">
    <property type="entry name" value="Vg_Tdu"/>
    <property type="match status" value="1"/>
</dbReference>
<organism evidence="8 9">
    <name type="scientific">Gekko japonicus</name>
    <name type="common">Schlegel's Japanese gecko</name>
    <dbReference type="NCBI Taxonomy" id="146911"/>
    <lineage>
        <taxon>Eukaryota</taxon>
        <taxon>Metazoa</taxon>
        <taxon>Chordata</taxon>
        <taxon>Craniata</taxon>
        <taxon>Vertebrata</taxon>
        <taxon>Euteleostomi</taxon>
        <taxon>Lepidosauria</taxon>
        <taxon>Squamata</taxon>
        <taxon>Bifurcata</taxon>
        <taxon>Gekkota</taxon>
        <taxon>Gekkonidae</taxon>
        <taxon>Gekkoninae</taxon>
        <taxon>Gekko</taxon>
    </lineage>
</organism>
<dbReference type="SMART" id="SM00711">
    <property type="entry name" value="TDU"/>
    <property type="match status" value="1"/>
</dbReference>
<name>A0ABM1L0N4_GEKJA</name>
<proteinExistence type="inferred from homology"/>
<dbReference type="RefSeq" id="XP_015279521.1">
    <property type="nucleotide sequence ID" value="XM_015424035.1"/>
</dbReference>
<dbReference type="PANTHER" id="PTHR15950">
    <property type="entry name" value="TRANSCRIPTION COFACTOR VESTIGIAL-LIKE PROTEIN"/>
    <property type="match status" value="1"/>
</dbReference>
<dbReference type="InterPro" id="IPR006627">
    <property type="entry name" value="TDU_repeat"/>
</dbReference>
<accession>A0ABM1L0N4</accession>
<dbReference type="GeneID" id="107121170"/>
<keyword evidence="8" id="KW-1185">Reference proteome</keyword>
<evidence type="ECO:0000313" key="9">
    <source>
        <dbReference type="RefSeq" id="XP_015279521.1"/>
    </source>
</evidence>
<evidence type="ECO:0000313" key="8">
    <source>
        <dbReference type="Proteomes" id="UP000694871"/>
    </source>
</evidence>
<evidence type="ECO:0000256" key="3">
    <source>
        <dbReference type="ARBA" id="ARBA00023015"/>
    </source>
</evidence>
<dbReference type="PANTHER" id="PTHR15950:SF20">
    <property type="entry name" value="TRANSCRIPTION COFACTOR VESTIGIAL-LIKE PROTEIN 1"/>
    <property type="match status" value="1"/>
</dbReference>
<evidence type="ECO:0000256" key="4">
    <source>
        <dbReference type="ARBA" id="ARBA00023163"/>
    </source>
</evidence>
<protein>
    <submittedName>
        <fullName evidence="9 10">Transcription cofactor vestigial-like protein 1</fullName>
    </submittedName>
</protein>
<keyword evidence="3" id="KW-0805">Transcription regulation</keyword>
<evidence type="ECO:0000256" key="5">
    <source>
        <dbReference type="ARBA" id="ARBA00023242"/>
    </source>
</evidence>
<evidence type="ECO:0000256" key="2">
    <source>
        <dbReference type="ARBA" id="ARBA00004123"/>
    </source>
</evidence>
<keyword evidence="4" id="KW-0804">Transcription</keyword>
<reference evidence="9 10" key="1">
    <citation type="submission" date="2025-05" db="UniProtKB">
        <authorList>
            <consortium name="RefSeq"/>
        </authorList>
    </citation>
    <scope>IDENTIFICATION</scope>
</reference>
<evidence type="ECO:0000256" key="1">
    <source>
        <dbReference type="ARBA" id="ARBA00002229"/>
    </source>
</evidence>
<dbReference type="RefSeq" id="XP_015279522.1">
    <property type="nucleotide sequence ID" value="XM_015424036.1"/>
</dbReference>
<evidence type="ECO:0000256" key="6">
    <source>
        <dbReference type="ARBA" id="ARBA00025784"/>
    </source>
</evidence>
<evidence type="ECO:0000256" key="7">
    <source>
        <dbReference type="SAM" id="MobiDB-lite"/>
    </source>
</evidence>
<sequence>MEEKKDSSKLSKNKQPVKTEWGAQYVVFTYFQGDINSVVDEHFSRALSATKNPQDLSRKNKSEDVILKNDSHVTPHQWNFSPPWAKPYQTSPPLNLSSSDLHAAAPVATDPFQSSILQGVPAPGPDLWHLPSVNHPNLTAPSEYPSSVPDLHMAHGSTSDGKYGSLLGLLQQERCPPSVQESADSSTACLSGSARLQNMNHSLTSGGGIQTSDGRRDVYF</sequence>
<evidence type="ECO:0000313" key="10">
    <source>
        <dbReference type="RefSeq" id="XP_015279522.1"/>
    </source>
</evidence>
<gene>
    <name evidence="9 10" type="primary">VGLL1</name>
</gene>
<comment type="subcellular location">
    <subcellularLocation>
        <location evidence="2">Nucleus</location>
    </subcellularLocation>
</comment>
<keyword evidence="5" id="KW-0539">Nucleus</keyword>